<reference evidence="1" key="2">
    <citation type="submission" date="2015-02" db="UniProtKB">
        <authorList>
            <consortium name="EnsemblMetazoa"/>
        </authorList>
    </citation>
    <scope>IDENTIFICATION</scope>
</reference>
<accession>T1IWG8</accession>
<dbReference type="EMBL" id="JH431614">
    <property type="status" value="NOT_ANNOTATED_CDS"/>
    <property type="molecule type" value="Genomic_DNA"/>
</dbReference>
<protein>
    <submittedName>
        <fullName evidence="1">Uncharacterized protein</fullName>
    </submittedName>
</protein>
<dbReference type="AlphaFoldDB" id="T1IWG8"/>
<keyword evidence="2" id="KW-1185">Reference proteome</keyword>
<evidence type="ECO:0000313" key="1">
    <source>
        <dbReference type="EnsemblMetazoa" id="SMAR005535-PA"/>
    </source>
</evidence>
<proteinExistence type="predicted"/>
<dbReference type="Proteomes" id="UP000014500">
    <property type="component" value="Unassembled WGS sequence"/>
</dbReference>
<sequence>MTELGNELGAMKKVFPNKNHELVVEELNFCKQLASNEPSTKQFFGSNDAGHKISIKTKNKYLDVENETVHNTDILLQNLSTLELGEHTQYDTIWSIRNG</sequence>
<dbReference type="EnsemblMetazoa" id="SMAR005535-RA">
    <property type="protein sequence ID" value="SMAR005535-PA"/>
    <property type="gene ID" value="SMAR005535"/>
</dbReference>
<name>T1IWG8_STRMM</name>
<reference evidence="2" key="1">
    <citation type="submission" date="2011-05" db="EMBL/GenBank/DDBJ databases">
        <authorList>
            <person name="Richards S.R."/>
            <person name="Qu J."/>
            <person name="Jiang H."/>
            <person name="Jhangiani S.N."/>
            <person name="Agravi P."/>
            <person name="Goodspeed R."/>
            <person name="Gross S."/>
            <person name="Mandapat C."/>
            <person name="Jackson L."/>
            <person name="Mathew T."/>
            <person name="Pu L."/>
            <person name="Thornton R."/>
            <person name="Saada N."/>
            <person name="Wilczek-Boney K.B."/>
            <person name="Lee S."/>
            <person name="Kovar C."/>
            <person name="Wu Y."/>
            <person name="Scherer S.E."/>
            <person name="Worley K.C."/>
            <person name="Muzny D.M."/>
            <person name="Gibbs R."/>
        </authorList>
    </citation>
    <scope>NUCLEOTIDE SEQUENCE</scope>
    <source>
        <strain evidence="2">Brora</strain>
    </source>
</reference>
<organism evidence="1 2">
    <name type="scientific">Strigamia maritima</name>
    <name type="common">European centipede</name>
    <name type="synonym">Geophilus maritimus</name>
    <dbReference type="NCBI Taxonomy" id="126957"/>
    <lineage>
        <taxon>Eukaryota</taxon>
        <taxon>Metazoa</taxon>
        <taxon>Ecdysozoa</taxon>
        <taxon>Arthropoda</taxon>
        <taxon>Myriapoda</taxon>
        <taxon>Chilopoda</taxon>
        <taxon>Pleurostigmophora</taxon>
        <taxon>Geophilomorpha</taxon>
        <taxon>Linotaeniidae</taxon>
        <taxon>Strigamia</taxon>
    </lineage>
</organism>
<dbReference type="HOGENOM" id="CLU_2323300_0_0_1"/>
<evidence type="ECO:0000313" key="2">
    <source>
        <dbReference type="Proteomes" id="UP000014500"/>
    </source>
</evidence>